<dbReference type="Pfam" id="PF04149">
    <property type="entry name" value="DUF397"/>
    <property type="match status" value="1"/>
</dbReference>
<accession>A0ABW2TAP2</accession>
<dbReference type="RefSeq" id="WP_343983873.1">
    <property type="nucleotide sequence ID" value="NZ_BAAAGK010000326.1"/>
</dbReference>
<protein>
    <submittedName>
        <fullName evidence="2">DUF397 domain-containing protein</fullName>
    </submittedName>
</protein>
<evidence type="ECO:0000259" key="1">
    <source>
        <dbReference type="Pfam" id="PF04149"/>
    </source>
</evidence>
<gene>
    <name evidence="2" type="ORF">ACFQVD_36105</name>
</gene>
<comment type="caution">
    <text evidence="2">The sequence shown here is derived from an EMBL/GenBank/DDBJ whole genome shotgun (WGS) entry which is preliminary data.</text>
</comment>
<sequence length="70" mass="7822">MDLITPVLVWRKSSRSAQQDNCVETANLPNGSRAVRDNKDLNGPVLRFSGSEWQTFITAVKNGAFDDLNR</sequence>
<evidence type="ECO:0000313" key="3">
    <source>
        <dbReference type="Proteomes" id="UP001596514"/>
    </source>
</evidence>
<evidence type="ECO:0000313" key="2">
    <source>
        <dbReference type="EMBL" id="MFC7605539.1"/>
    </source>
</evidence>
<dbReference type="EMBL" id="JBHTEE010000001">
    <property type="protein sequence ID" value="MFC7605539.1"/>
    <property type="molecule type" value="Genomic_DNA"/>
</dbReference>
<keyword evidence="3" id="KW-1185">Reference proteome</keyword>
<organism evidence="2 3">
    <name type="scientific">Streptosporangium amethystogenes subsp. fukuiense</name>
    <dbReference type="NCBI Taxonomy" id="698418"/>
    <lineage>
        <taxon>Bacteria</taxon>
        <taxon>Bacillati</taxon>
        <taxon>Actinomycetota</taxon>
        <taxon>Actinomycetes</taxon>
        <taxon>Streptosporangiales</taxon>
        <taxon>Streptosporangiaceae</taxon>
        <taxon>Streptosporangium</taxon>
    </lineage>
</organism>
<name>A0ABW2TAP2_9ACTN</name>
<dbReference type="InterPro" id="IPR007278">
    <property type="entry name" value="DUF397"/>
</dbReference>
<proteinExistence type="predicted"/>
<dbReference type="Proteomes" id="UP001596514">
    <property type="component" value="Unassembled WGS sequence"/>
</dbReference>
<reference evidence="3" key="1">
    <citation type="journal article" date="2019" name="Int. J. Syst. Evol. Microbiol.">
        <title>The Global Catalogue of Microorganisms (GCM) 10K type strain sequencing project: providing services to taxonomists for standard genome sequencing and annotation.</title>
        <authorList>
            <consortium name="The Broad Institute Genomics Platform"/>
            <consortium name="The Broad Institute Genome Sequencing Center for Infectious Disease"/>
            <person name="Wu L."/>
            <person name="Ma J."/>
        </authorList>
    </citation>
    <scope>NUCLEOTIDE SEQUENCE [LARGE SCALE GENOMIC DNA]</scope>
    <source>
        <strain evidence="3">JCM 10083</strain>
    </source>
</reference>
<feature type="domain" description="DUF397" evidence="1">
    <location>
        <begin position="8"/>
        <end position="61"/>
    </location>
</feature>